<evidence type="ECO:0000256" key="2">
    <source>
        <dbReference type="SAM" id="SignalP"/>
    </source>
</evidence>
<organism evidence="4 5">
    <name type="scientific">Mucilaginibacter terrae</name>
    <dbReference type="NCBI Taxonomy" id="1955052"/>
    <lineage>
        <taxon>Bacteria</taxon>
        <taxon>Pseudomonadati</taxon>
        <taxon>Bacteroidota</taxon>
        <taxon>Sphingobacteriia</taxon>
        <taxon>Sphingobacteriales</taxon>
        <taxon>Sphingobacteriaceae</taxon>
        <taxon>Mucilaginibacter</taxon>
    </lineage>
</organism>
<sequence>MKMSNLLVLLAVLCLFAACKGSGSSSASDYSTSSADSASVDAVITDTIGKKLVKTGEMRFKVKDVQQAGEKIGDLARNYKGFVVHHNMQSSILHDEDMRTNHIDSLKHVSAYTSTADITVKVPSQNLEQFLKEVSHLGIYVNVRRMDIEDKTLDYLSTRLKRENRAEIDSKQDKWKPTIKEADAMLKLKDDMVDQKISNTFLDESVKYSIVVLNLYQSNTVVREMVANDNTSAYQLPLLSRFWIAVTDGWEMFAVFIIGLVNLWVFILAGCGAWVGYRMYKRKNSTITTAV</sequence>
<keyword evidence="1" id="KW-0812">Transmembrane</keyword>
<proteinExistence type="predicted"/>
<name>A0ABU3GSQ0_9SPHI</name>
<feature type="signal peptide" evidence="2">
    <location>
        <begin position="1"/>
        <end position="27"/>
    </location>
</feature>
<comment type="caution">
    <text evidence="4">The sequence shown here is derived from an EMBL/GenBank/DDBJ whole genome shotgun (WGS) entry which is preliminary data.</text>
</comment>
<dbReference type="Pfam" id="PF14257">
    <property type="entry name" value="DUF4349"/>
    <property type="match status" value="1"/>
</dbReference>
<feature type="domain" description="DUF4349" evidence="3">
    <location>
        <begin position="51"/>
        <end position="160"/>
    </location>
</feature>
<dbReference type="EMBL" id="JAVLVU010000001">
    <property type="protein sequence ID" value="MDT3402808.1"/>
    <property type="molecule type" value="Genomic_DNA"/>
</dbReference>
<keyword evidence="1" id="KW-0472">Membrane</keyword>
<gene>
    <name evidence="4" type="ORF">QE417_001880</name>
</gene>
<keyword evidence="2" id="KW-0732">Signal</keyword>
<accession>A0ABU3GSQ0</accession>
<feature type="chain" id="PRO_5046000340" description="DUF4349 domain-containing protein" evidence="2">
    <location>
        <begin position="28"/>
        <end position="291"/>
    </location>
</feature>
<dbReference type="RefSeq" id="WP_311949496.1">
    <property type="nucleotide sequence ID" value="NZ_JAVLVU010000001.1"/>
</dbReference>
<dbReference type="InterPro" id="IPR025645">
    <property type="entry name" value="DUF4349"/>
</dbReference>
<dbReference type="Proteomes" id="UP001258315">
    <property type="component" value="Unassembled WGS sequence"/>
</dbReference>
<evidence type="ECO:0000259" key="3">
    <source>
        <dbReference type="Pfam" id="PF14257"/>
    </source>
</evidence>
<feature type="transmembrane region" description="Helical" evidence="1">
    <location>
        <begin position="252"/>
        <end position="277"/>
    </location>
</feature>
<keyword evidence="5" id="KW-1185">Reference proteome</keyword>
<reference evidence="5" key="1">
    <citation type="submission" date="2023-07" db="EMBL/GenBank/DDBJ databases">
        <title>Functional and genomic diversity of the sorghum phyllosphere microbiome.</title>
        <authorList>
            <person name="Shade A."/>
        </authorList>
    </citation>
    <scope>NUCLEOTIDE SEQUENCE [LARGE SCALE GENOMIC DNA]</scope>
    <source>
        <strain evidence="5">SORGH_AS_0422</strain>
    </source>
</reference>
<keyword evidence="1" id="KW-1133">Transmembrane helix</keyword>
<evidence type="ECO:0000256" key="1">
    <source>
        <dbReference type="SAM" id="Phobius"/>
    </source>
</evidence>
<evidence type="ECO:0000313" key="4">
    <source>
        <dbReference type="EMBL" id="MDT3402808.1"/>
    </source>
</evidence>
<dbReference type="PROSITE" id="PS51257">
    <property type="entry name" value="PROKAR_LIPOPROTEIN"/>
    <property type="match status" value="1"/>
</dbReference>
<protein>
    <recommendedName>
        <fullName evidence="3">DUF4349 domain-containing protein</fullName>
    </recommendedName>
</protein>
<evidence type="ECO:0000313" key="5">
    <source>
        <dbReference type="Proteomes" id="UP001258315"/>
    </source>
</evidence>